<feature type="transmembrane region" description="Helical" evidence="1">
    <location>
        <begin position="53"/>
        <end position="77"/>
    </location>
</feature>
<proteinExistence type="predicted"/>
<sequence length="214" mass="24088">MTDVTSTTVSRTSLRERIAKLARAAWRAEIGVWKSLYRWLFRRPRVPRGASGFSYHSPVLTILVIFIVLSTIEIPIVDLIVHDWPWVRIPLLAAGIWGVTWMIGLLLGFLTRPHAVGPEGIRARSGAEVDIDLPWAAVASVEKSRDVLEKAPKIRDEPHGRTLALRIQDETDVLVILERPVAVRLGDTVAEVDAVRLWVDDLDRFMTAVRTHIP</sequence>
<keyword evidence="1" id="KW-1133">Transmembrane helix</keyword>
<keyword evidence="1" id="KW-0812">Transmembrane</keyword>
<organism evidence="2">
    <name type="scientific">Microbacterium sp. LWS13-1.2</name>
    <dbReference type="NCBI Taxonomy" id="3135264"/>
    <lineage>
        <taxon>Bacteria</taxon>
        <taxon>Bacillati</taxon>
        <taxon>Actinomycetota</taxon>
        <taxon>Actinomycetes</taxon>
        <taxon>Micrococcales</taxon>
        <taxon>Microbacteriaceae</taxon>
        <taxon>Microbacterium</taxon>
    </lineage>
</organism>
<protein>
    <submittedName>
        <fullName evidence="2">Uncharacterized protein</fullName>
    </submittedName>
</protein>
<dbReference type="RefSeq" id="WP_349427449.1">
    <property type="nucleotide sequence ID" value="NZ_CP151632.1"/>
</dbReference>
<dbReference type="AlphaFoldDB" id="A0AAU6S7G6"/>
<feature type="transmembrane region" description="Helical" evidence="1">
    <location>
        <begin position="89"/>
        <end position="110"/>
    </location>
</feature>
<dbReference type="EMBL" id="CP151632">
    <property type="protein sequence ID" value="WZO32839.1"/>
    <property type="molecule type" value="Genomic_DNA"/>
</dbReference>
<keyword evidence="1" id="KW-0472">Membrane</keyword>
<accession>A0AAU6S7G6</accession>
<reference evidence="2" key="1">
    <citation type="submission" date="2024-04" db="EMBL/GenBank/DDBJ databases">
        <authorList>
            <person name="Roder T."/>
            <person name="Oberhansli S."/>
            <person name="Kreuzer M."/>
        </authorList>
    </citation>
    <scope>NUCLEOTIDE SEQUENCE</scope>
    <source>
        <strain evidence="2">LWS13-1.2</strain>
    </source>
</reference>
<evidence type="ECO:0000313" key="2">
    <source>
        <dbReference type="EMBL" id="WZO32839.1"/>
    </source>
</evidence>
<evidence type="ECO:0000256" key="1">
    <source>
        <dbReference type="SAM" id="Phobius"/>
    </source>
</evidence>
<name>A0AAU6S7G6_9MICO</name>
<gene>
    <name evidence="2" type="ORF">MRBLWS13_000444</name>
</gene>